<evidence type="ECO:0000256" key="2">
    <source>
        <dbReference type="ARBA" id="ARBA00022448"/>
    </source>
</evidence>
<dbReference type="STRING" id="589924.Ferp_0367"/>
<dbReference type="PROSITE" id="PS00211">
    <property type="entry name" value="ABC_TRANSPORTER_1"/>
    <property type="match status" value="1"/>
</dbReference>
<keyword evidence="7" id="KW-1185">Reference proteome</keyword>
<dbReference type="eggNOG" id="arCOG00194">
    <property type="taxonomic scope" value="Archaea"/>
</dbReference>
<dbReference type="PaxDb" id="589924-Ferp_0367"/>
<dbReference type="SUPFAM" id="SSF52540">
    <property type="entry name" value="P-loop containing nucleoside triphosphate hydrolases"/>
    <property type="match status" value="1"/>
</dbReference>
<dbReference type="InterPro" id="IPR050763">
    <property type="entry name" value="ABC_transporter_ATP-binding"/>
</dbReference>
<dbReference type="SMART" id="SM00382">
    <property type="entry name" value="AAA"/>
    <property type="match status" value="1"/>
</dbReference>
<accession>D3S2L5</accession>
<dbReference type="AlphaFoldDB" id="D3S2L5"/>
<keyword evidence="4" id="KW-0067">ATP-binding</keyword>
<evidence type="ECO:0000256" key="3">
    <source>
        <dbReference type="ARBA" id="ARBA00022741"/>
    </source>
</evidence>
<dbReference type="HOGENOM" id="CLU_000604_1_2_2"/>
<dbReference type="InterPro" id="IPR017871">
    <property type="entry name" value="ABC_transporter-like_CS"/>
</dbReference>
<sequence length="273" mass="31320">MEVVVENLRKVYGSFVAVDNLSFEVSKGEILGIIGENGAGKTTTLKILAGLIEKTSGEIYYFGKKLEEWGVEIKKKIGFLPEFDALYENLYPNEYLSLFASIYGVNKERVNFLLELFELPKDRMVGTFSKGMKRKLSICRTLIHDPEILIYDEPISGLDPSTSLSVSEMIRNMKDKAIIFSAHNLYYVEATCSKILIMKRGKSIYYGEIEELRDLMKSYRLRYSLNGETFEETFESVEDLNREIKRIVDSGGKIEDIETLVPRLEEIYFKLTS</sequence>
<proteinExistence type="inferred from homology"/>
<dbReference type="RefSeq" id="WP_012964892.1">
    <property type="nucleotide sequence ID" value="NC_013849.1"/>
</dbReference>
<evidence type="ECO:0000256" key="1">
    <source>
        <dbReference type="ARBA" id="ARBA00005417"/>
    </source>
</evidence>
<dbReference type="GeneID" id="8777865"/>
<evidence type="ECO:0000313" key="7">
    <source>
        <dbReference type="Proteomes" id="UP000002613"/>
    </source>
</evidence>
<gene>
    <name evidence="6" type="ordered locus">Ferp_0367</name>
</gene>
<dbReference type="EMBL" id="CP001899">
    <property type="protein sequence ID" value="ADC64545.1"/>
    <property type="molecule type" value="Genomic_DNA"/>
</dbReference>
<dbReference type="GO" id="GO:0016887">
    <property type="term" value="F:ATP hydrolysis activity"/>
    <property type="evidence" value="ECO:0007669"/>
    <property type="project" value="InterPro"/>
</dbReference>
<reference evidence="6 7" key="2">
    <citation type="journal article" date="2011" name="Stand. Genomic Sci.">
        <title>Complete genome sequence of Ferroglobus placidus AEDII12DO.</title>
        <authorList>
            <person name="Anderson I."/>
            <person name="Risso C."/>
            <person name="Holmes D."/>
            <person name="Lucas S."/>
            <person name="Copeland A."/>
            <person name="Lapidus A."/>
            <person name="Cheng J.F."/>
            <person name="Bruce D."/>
            <person name="Goodwin L."/>
            <person name="Pitluck S."/>
            <person name="Saunders E."/>
            <person name="Brettin T."/>
            <person name="Detter J.C."/>
            <person name="Han C."/>
            <person name="Tapia R."/>
            <person name="Larimer F."/>
            <person name="Land M."/>
            <person name="Hauser L."/>
            <person name="Woyke T."/>
            <person name="Lovley D."/>
            <person name="Kyrpides N."/>
            <person name="Ivanova N."/>
        </authorList>
    </citation>
    <scope>NUCLEOTIDE SEQUENCE [LARGE SCALE GENOMIC DNA]</scope>
    <source>
        <strain evidence="7">DSM 10642 / AEDII12DO</strain>
    </source>
</reference>
<dbReference type="CDD" id="cd03230">
    <property type="entry name" value="ABC_DR_subfamily_A"/>
    <property type="match status" value="1"/>
</dbReference>
<dbReference type="InterPro" id="IPR027417">
    <property type="entry name" value="P-loop_NTPase"/>
</dbReference>
<evidence type="ECO:0000256" key="4">
    <source>
        <dbReference type="ARBA" id="ARBA00022840"/>
    </source>
</evidence>
<dbReference type="Pfam" id="PF00005">
    <property type="entry name" value="ABC_tran"/>
    <property type="match status" value="1"/>
</dbReference>
<reference evidence="7" key="1">
    <citation type="submission" date="2010-02" db="EMBL/GenBank/DDBJ databases">
        <title>Complete sequence of Ferroglobus placidus DSM 10642.</title>
        <authorList>
            <consortium name="US DOE Joint Genome Institute"/>
            <person name="Lucas S."/>
            <person name="Copeland A."/>
            <person name="Lapidus A."/>
            <person name="Cheng J.-F."/>
            <person name="Bruce D."/>
            <person name="Goodwin L."/>
            <person name="Pitluck S."/>
            <person name="Saunders E."/>
            <person name="Brettin T."/>
            <person name="Detter J.C."/>
            <person name="Han C."/>
            <person name="Tapia R."/>
            <person name="Larimer F."/>
            <person name="Land M."/>
            <person name="Hauser L."/>
            <person name="Kyrpides N."/>
            <person name="Ivanova N."/>
            <person name="Holmes D."/>
            <person name="Lovley D."/>
            <person name="Kyrpides N."/>
            <person name="Anderson I.J."/>
            <person name="Woyke T."/>
        </authorList>
    </citation>
    <scope>NUCLEOTIDE SEQUENCE [LARGE SCALE GENOMIC DNA]</scope>
    <source>
        <strain evidence="7">DSM 10642 / AEDII12DO</strain>
    </source>
</reference>
<dbReference type="GO" id="GO:0005524">
    <property type="term" value="F:ATP binding"/>
    <property type="evidence" value="ECO:0007669"/>
    <property type="project" value="UniProtKB-KW"/>
</dbReference>
<keyword evidence="3" id="KW-0547">Nucleotide-binding</keyword>
<dbReference type="KEGG" id="fpl:Ferp_0367"/>
<comment type="similarity">
    <text evidence="1">Belongs to the ABC transporter superfamily.</text>
</comment>
<protein>
    <submittedName>
        <fullName evidence="6">ABC transporter related protein</fullName>
    </submittedName>
</protein>
<dbReference type="PROSITE" id="PS50893">
    <property type="entry name" value="ABC_TRANSPORTER_2"/>
    <property type="match status" value="1"/>
</dbReference>
<dbReference type="Gene3D" id="3.40.50.300">
    <property type="entry name" value="P-loop containing nucleotide triphosphate hydrolases"/>
    <property type="match status" value="1"/>
</dbReference>
<dbReference type="Proteomes" id="UP000002613">
    <property type="component" value="Chromosome"/>
</dbReference>
<evidence type="ECO:0000313" key="6">
    <source>
        <dbReference type="EMBL" id="ADC64545.1"/>
    </source>
</evidence>
<dbReference type="OrthoDB" id="87732at2157"/>
<dbReference type="PANTHER" id="PTHR42711:SF5">
    <property type="entry name" value="ABC TRANSPORTER ATP-BINDING PROTEIN NATA"/>
    <property type="match status" value="1"/>
</dbReference>
<keyword evidence="2" id="KW-0813">Transport</keyword>
<feature type="domain" description="ABC transporter" evidence="5">
    <location>
        <begin position="3"/>
        <end position="225"/>
    </location>
</feature>
<name>D3S2L5_FERPA</name>
<evidence type="ECO:0000259" key="5">
    <source>
        <dbReference type="PROSITE" id="PS50893"/>
    </source>
</evidence>
<dbReference type="InterPro" id="IPR003593">
    <property type="entry name" value="AAA+_ATPase"/>
</dbReference>
<organism evidence="6 7">
    <name type="scientific">Ferroglobus placidus (strain DSM 10642 / AEDII12DO)</name>
    <dbReference type="NCBI Taxonomy" id="589924"/>
    <lineage>
        <taxon>Archaea</taxon>
        <taxon>Methanobacteriati</taxon>
        <taxon>Methanobacteriota</taxon>
        <taxon>Archaeoglobi</taxon>
        <taxon>Archaeoglobales</taxon>
        <taxon>Archaeoglobaceae</taxon>
        <taxon>Ferroglobus</taxon>
    </lineage>
</organism>
<dbReference type="PANTHER" id="PTHR42711">
    <property type="entry name" value="ABC TRANSPORTER ATP-BINDING PROTEIN"/>
    <property type="match status" value="1"/>
</dbReference>
<dbReference type="InterPro" id="IPR003439">
    <property type="entry name" value="ABC_transporter-like_ATP-bd"/>
</dbReference>